<dbReference type="Pfam" id="PF16819">
    <property type="entry name" value="DUF5074"/>
    <property type="match status" value="1"/>
</dbReference>
<name>J9GYB0_9ZZZZ</name>
<evidence type="ECO:0008006" key="2">
    <source>
        <dbReference type="Google" id="ProtNLM"/>
    </source>
</evidence>
<dbReference type="InterPro" id="IPR011044">
    <property type="entry name" value="Quino_amine_DH_bsu"/>
</dbReference>
<dbReference type="EMBL" id="AMCI01000696">
    <property type="protein sequence ID" value="EJX08138.1"/>
    <property type="molecule type" value="Genomic_DNA"/>
</dbReference>
<dbReference type="InterPro" id="IPR051200">
    <property type="entry name" value="Host-pathogen_enzymatic-act"/>
</dbReference>
<dbReference type="Gene3D" id="2.130.10.10">
    <property type="entry name" value="YVTN repeat-like/Quinoprotein amine dehydrogenase"/>
    <property type="match status" value="1"/>
</dbReference>
<gene>
    <name evidence="1" type="ORF">EVA_03752</name>
</gene>
<dbReference type="AlphaFoldDB" id="J9GYB0"/>
<reference evidence="1" key="1">
    <citation type="journal article" date="2012" name="PLoS ONE">
        <title>Gene sets for utilization of primary and secondary nutrition supplies in the distal gut of endangered iberian lynx.</title>
        <authorList>
            <person name="Alcaide M."/>
            <person name="Messina E."/>
            <person name="Richter M."/>
            <person name="Bargiela R."/>
            <person name="Peplies J."/>
            <person name="Huws S.A."/>
            <person name="Newbold C.J."/>
            <person name="Golyshin P.N."/>
            <person name="Simon M.A."/>
            <person name="Lopez G."/>
            <person name="Yakimov M.M."/>
            <person name="Ferrer M."/>
        </authorList>
    </citation>
    <scope>NUCLEOTIDE SEQUENCE</scope>
</reference>
<dbReference type="PANTHER" id="PTHR47197">
    <property type="entry name" value="PROTEIN NIRF"/>
    <property type="match status" value="1"/>
</dbReference>
<dbReference type="PANTHER" id="PTHR47197:SF3">
    <property type="entry name" value="DIHYDRO-HEME D1 DEHYDROGENASE"/>
    <property type="match status" value="1"/>
</dbReference>
<accession>J9GYB0</accession>
<protein>
    <recommendedName>
        <fullName evidence="2">YncE family protein</fullName>
    </recommendedName>
</protein>
<dbReference type="PROSITE" id="PS51257">
    <property type="entry name" value="PROKAR_LIPOPROTEIN"/>
    <property type="match status" value="1"/>
</dbReference>
<dbReference type="SUPFAM" id="SSF50969">
    <property type="entry name" value="YVTN repeat-like/Quinoprotein amine dehydrogenase"/>
    <property type="match status" value="1"/>
</dbReference>
<organism evidence="1">
    <name type="scientific">gut metagenome</name>
    <dbReference type="NCBI Taxonomy" id="749906"/>
    <lineage>
        <taxon>unclassified sequences</taxon>
        <taxon>metagenomes</taxon>
        <taxon>organismal metagenomes</taxon>
    </lineage>
</organism>
<proteinExistence type="predicted"/>
<dbReference type="InterPro" id="IPR015943">
    <property type="entry name" value="WD40/YVTN_repeat-like_dom_sf"/>
</dbReference>
<evidence type="ECO:0000313" key="1">
    <source>
        <dbReference type="EMBL" id="EJX08138.1"/>
    </source>
</evidence>
<comment type="caution">
    <text evidence="1">The sequence shown here is derived from an EMBL/GenBank/DDBJ whole genome shotgun (WGS) entry which is preliminary data.</text>
</comment>
<sequence length="680" mass="75829">MKEIKLIQWAYLLMSCVLPLFYASCDDMEDKPISSTVEGQITEAGTAEIYILSEGLLNLNNSSLTRYSFRTHQLKTNYFSAINKRGLGDTANDMGLYGNKLYIVVNVSSTIEVVDFTTGQSIKQIPMRTENGSSRQPRHIAFYKDKAYVCSFDGTVARMDTTSLEIEATVKAGRNPENLCVQNEKLYVSNSGGLDYTEGIGVDNTVSVIDLASFTEIKKITVGPNPGCILPDSEDFVYVATHGKNIMEGDYHLVKINSHTDEVERVFDEKVMNFAIQGNVGYLYNYNFQTEDASIKMLNLQTGETIREHFITDGTPIHTPYGIYINPYSGNVYITEAYKYTVTGDVLCFNPNGQLRFKLKEIGQNPNTVIFSNRASSVDIEEEEQPAPDAPSAYANKVLAYHPAPSQHMNTSTTAYEEGFSAEDVRRKAEEKLKDPNLCLLSLGGYGGSIVVGFDHTVPNISGAYDLKIYGNASYDSFGTLTGSLGGSSEPGIVLVSKDVNGNGLADDEWYELKGSEYDSKHTIKDYSITYHRPTSPLSSVKWTDNQGNTGYIYRNKAHTKNDYYPAWIEEDEITFHGKRLKDNAVNEPRPDMPEHWVGYCYAYGYADNHPNNEEGALFKIDWAVDKEGRAVQLDGIDFVKIYTAVNQYCGWMGEISTEVQAVEDLHFAKKGINAIANYK</sequence>
<dbReference type="InterPro" id="IPR031815">
    <property type="entry name" value="DUF5074"/>
</dbReference>